<dbReference type="AlphaFoldDB" id="A0A2P4XMZ5"/>
<evidence type="ECO:0000313" key="3">
    <source>
        <dbReference type="Proteomes" id="UP000237271"/>
    </source>
</evidence>
<accession>A0A2P4XMZ5</accession>
<evidence type="ECO:0000313" key="2">
    <source>
        <dbReference type="EMBL" id="POM66918.1"/>
    </source>
</evidence>
<dbReference type="OrthoDB" id="111953at2759"/>
<keyword evidence="3" id="KW-1185">Reference proteome</keyword>
<evidence type="ECO:0000256" key="1">
    <source>
        <dbReference type="SAM" id="MobiDB-lite"/>
    </source>
</evidence>
<sequence>MIEMEVLICKIEVIFETGLLSKDAKKIYKLARVSEMWTSFEQGKPKRDFANSIRIRAKPYGARFEKGRNMDRYLEELEDYRRQLENMNTAISGNEMTSIILTKVEGRHRNLVRIFNRDDNPPTLNQALNSLICEAEMDKADNGRINHKQIGSIKNSKNKRPRKMQKQKEISGEMEFSKIMGIFMIVKEVGLRPMDLDLSESRH</sequence>
<organism evidence="2 3">
    <name type="scientific">Phytophthora palmivora</name>
    <dbReference type="NCBI Taxonomy" id="4796"/>
    <lineage>
        <taxon>Eukaryota</taxon>
        <taxon>Sar</taxon>
        <taxon>Stramenopiles</taxon>
        <taxon>Oomycota</taxon>
        <taxon>Peronosporomycetes</taxon>
        <taxon>Peronosporales</taxon>
        <taxon>Peronosporaceae</taxon>
        <taxon>Phytophthora</taxon>
    </lineage>
</organism>
<comment type="caution">
    <text evidence="2">The sequence shown here is derived from an EMBL/GenBank/DDBJ whole genome shotgun (WGS) entry which is preliminary data.</text>
</comment>
<dbReference type="Proteomes" id="UP000237271">
    <property type="component" value="Unassembled WGS sequence"/>
</dbReference>
<name>A0A2P4XMZ5_9STRA</name>
<feature type="region of interest" description="Disordered" evidence="1">
    <location>
        <begin position="144"/>
        <end position="170"/>
    </location>
</feature>
<gene>
    <name evidence="2" type="ORF">PHPALM_17145</name>
</gene>
<dbReference type="Pfam" id="PF14223">
    <property type="entry name" value="Retrotran_gag_2"/>
    <property type="match status" value="1"/>
</dbReference>
<feature type="compositionally biased region" description="Basic residues" evidence="1">
    <location>
        <begin position="156"/>
        <end position="165"/>
    </location>
</feature>
<proteinExistence type="predicted"/>
<dbReference type="EMBL" id="NCKW01009504">
    <property type="protein sequence ID" value="POM66918.1"/>
    <property type="molecule type" value="Genomic_DNA"/>
</dbReference>
<reference evidence="2 3" key="1">
    <citation type="journal article" date="2017" name="Genome Biol. Evol.">
        <title>Phytophthora megakarya and P. palmivora, closely related causal agents of cacao black pod rot, underwent increases in genome sizes and gene numbers by different mechanisms.</title>
        <authorList>
            <person name="Ali S.S."/>
            <person name="Shao J."/>
            <person name="Lary D.J."/>
            <person name="Kronmiller B."/>
            <person name="Shen D."/>
            <person name="Strem M.D."/>
            <person name="Amoako-Attah I."/>
            <person name="Akrofi A.Y."/>
            <person name="Begoude B.A."/>
            <person name="Ten Hoopen G.M."/>
            <person name="Coulibaly K."/>
            <person name="Kebe B.I."/>
            <person name="Melnick R.L."/>
            <person name="Guiltinan M.J."/>
            <person name="Tyler B.M."/>
            <person name="Meinhardt L.W."/>
            <person name="Bailey B.A."/>
        </authorList>
    </citation>
    <scope>NUCLEOTIDE SEQUENCE [LARGE SCALE GENOMIC DNA]</scope>
    <source>
        <strain evidence="3">sbr112.9</strain>
    </source>
</reference>
<protein>
    <submittedName>
        <fullName evidence="2">Uncharacterized protein</fullName>
    </submittedName>
</protein>